<feature type="compositionally biased region" description="Basic and acidic residues" evidence="9">
    <location>
        <begin position="49"/>
        <end position="59"/>
    </location>
</feature>
<proteinExistence type="predicted"/>
<keyword evidence="5" id="KW-0445">Lipid transport</keyword>
<evidence type="ECO:0000256" key="9">
    <source>
        <dbReference type="SAM" id="MobiDB-lite"/>
    </source>
</evidence>
<dbReference type="Pfam" id="PF06210">
    <property type="entry name" value="DUF1003"/>
    <property type="match status" value="1"/>
</dbReference>
<dbReference type="Proteomes" id="UP000317494">
    <property type="component" value="Unassembled WGS sequence"/>
</dbReference>
<dbReference type="AlphaFoldDB" id="A0A507DLF3"/>
<dbReference type="InterPro" id="IPR020616">
    <property type="entry name" value="Thiolase_N"/>
</dbReference>
<dbReference type="GO" id="GO:0006869">
    <property type="term" value="P:lipid transport"/>
    <property type="evidence" value="ECO:0007669"/>
    <property type="project" value="UniProtKB-KW"/>
</dbReference>
<dbReference type="EC" id="2.3.1.176" evidence="2"/>
<dbReference type="STRING" id="286115.A0A507DLF3"/>
<dbReference type="PROSITE" id="PS00737">
    <property type="entry name" value="THIOLASE_2"/>
    <property type="match status" value="1"/>
</dbReference>
<evidence type="ECO:0000313" key="13">
    <source>
        <dbReference type="EMBL" id="TPX52529.1"/>
    </source>
</evidence>
<dbReference type="InterPro" id="IPR010406">
    <property type="entry name" value="DUF1003"/>
</dbReference>
<accession>A0A507DLF3</accession>
<evidence type="ECO:0000256" key="7">
    <source>
        <dbReference type="ARBA" id="ARBA00023140"/>
    </source>
</evidence>
<feature type="compositionally biased region" description="Basic residues" evidence="9">
    <location>
        <begin position="204"/>
        <end position="213"/>
    </location>
</feature>
<feature type="region of interest" description="Disordered" evidence="9">
    <location>
        <begin position="147"/>
        <end position="168"/>
    </location>
</feature>
<keyword evidence="10" id="KW-0472">Membrane</keyword>
<gene>
    <name evidence="13" type="ORF">SeMB42_g01358</name>
</gene>
<evidence type="ECO:0000256" key="8">
    <source>
        <dbReference type="ARBA" id="ARBA00032316"/>
    </source>
</evidence>
<name>A0A507DLF3_9FUNG</name>
<feature type="domain" description="Thiolase N-terminal" evidence="11">
    <location>
        <begin position="803"/>
        <end position="912"/>
    </location>
</feature>
<dbReference type="CDD" id="cd00829">
    <property type="entry name" value="SCP-x_thiolase"/>
    <property type="match status" value="1"/>
</dbReference>
<sequence>MEMNWSILAIPVTGNETIRIQELNMSEYRYVAASSDGFHGAAPPSRGRPSHEASRKLDEDLQLPDRSAIWTKARTNNFLPINKHLRNIIPLDRNENGSAFERPSPDVQDSDNYSWNLIHFASNEALLSTQDNVDIESPMLTGSHVALDDKLDSDGEDESGAAGATLPMQDDIEEVYLPELEVSPAPSVGNAPRQNHQSGDNSPAKRRRRRRGGAGKNPYSHVDEVTNCVICGRPLREPVEFHSVFVKHVKPPIVRHMRKISNILDFPSHARVCINDLQRAMQSRIEEIMVEDELETAELQASAMKNLGEFELEESNWQAPFQKKRTIGQRAADAVARFGGSWGFVVVCVCFIALWAMLNITLTQYTGSSWDPYPFILLNFFLSMVASVQAPIIMMSQNRQNEIDHQVNDYVSTIMLRAENLIRHAQAKTDLLVGPTFRRLLEIQEIEVDLLQTLHQQHRRFMNRSHSGLLMNHRSSNATLLEAPTWTVETSPDPHARMLLHHYFGIFLEQDALIFSRAHGDGDNYIGSVENVKLEFRQGSGKDQGRLRKITYDLVFPVAVDGTLDDILAGDAHVHLRNAFDIPQLQMPGRLHSLSVHFANEVITFQNGELPPRYLPTFAPRRIDKVADLWKRSVSRITLTYSPPSQMALLSVNERQVLTRMTVNFVPPTATLGREEAGTSTVYLLKLPLSFTDASAARVPEEILKQVVGPRPLPSNWTKIAELDWSSPPCASDTNPPDRILQPRDVNLDFDLEGPGVYTFYCEETRSQYSLRGRLQDQRLTGILLLSTIPTTRMGTGKDCHKVYVIGVGMTSFDKPGREQKDYVDYVLEASVKALLDAGITYDSIEMASVGYCYGDSTCGQRALYQLGLTQIPIVNVNNNCSTGSTALFLARQAVAGGMAECAMSVGFEKMAPGSLPGPLFPDREPPGALAGRLMNEIYPFNPKTPGAPQIFGNAGIEYCDKHPETKFEHMDMIAQKNHAHSTLNPYSQFRDYYTLEQVHNARTIHPPLTLLHCSPTSDGSACAIIASEAFVKKHGLEPQAVEISAQVMATDSARSFAVGGNPISAQEIAGADMTRRAAASAYKIAMISSKDVDIVELHDCFSANELITYDALGLCPPGGAGPWIASGAPFHHKFAPEGSNPDKRVPVNVSGGLISKGHPLGATGLAQCCELNWQLRGWAGDRQVPGLKIALQHNIGLGGAVVVTIYRKALGDFQAPASYVDPRQRVGYNPAVECRLISSEDVTKVVSKTGAIPPRKQFRFRSAQASL</sequence>
<dbReference type="Pfam" id="PF00108">
    <property type="entry name" value="Thiolase_N"/>
    <property type="match status" value="1"/>
</dbReference>
<dbReference type="SUPFAM" id="SSF53901">
    <property type="entry name" value="Thiolase-like"/>
    <property type="match status" value="1"/>
</dbReference>
<comment type="caution">
    <text evidence="13">The sequence shown here is derived from an EMBL/GenBank/DDBJ whole genome shotgun (WGS) entry which is preliminary data.</text>
</comment>
<dbReference type="PROSITE" id="PS00098">
    <property type="entry name" value="THIOLASE_1"/>
    <property type="match status" value="1"/>
</dbReference>
<feature type="transmembrane region" description="Helical" evidence="10">
    <location>
        <begin position="374"/>
        <end position="394"/>
    </location>
</feature>
<evidence type="ECO:0000256" key="6">
    <source>
        <dbReference type="ARBA" id="ARBA00023121"/>
    </source>
</evidence>
<dbReference type="EMBL" id="QEAN01000034">
    <property type="protein sequence ID" value="TPX52529.1"/>
    <property type="molecule type" value="Genomic_DNA"/>
</dbReference>
<dbReference type="PANTHER" id="PTHR42870">
    <property type="entry name" value="ACETYL-COA C-ACETYLTRANSFERASE"/>
    <property type="match status" value="1"/>
</dbReference>
<feature type="region of interest" description="Disordered" evidence="9">
    <location>
        <begin position="183"/>
        <end position="219"/>
    </location>
</feature>
<dbReference type="GO" id="GO:0016747">
    <property type="term" value="F:acyltransferase activity, transferring groups other than amino-acyl groups"/>
    <property type="evidence" value="ECO:0007669"/>
    <property type="project" value="InterPro"/>
</dbReference>
<dbReference type="InterPro" id="IPR020613">
    <property type="entry name" value="Thiolase_CS"/>
</dbReference>
<reference evidence="13 14" key="1">
    <citation type="journal article" date="2019" name="Sci. Rep.">
        <title>Comparative genomics of chytrid fungi reveal insights into the obligate biotrophic and pathogenic lifestyle of Synchytrium endobioticum.</title>
        <authorList>
            <person name="van de Vossenberg B.T.L.H."/>
            <person name="Warris S."/>
            <person name="Nguyen H.D.T."/>
            <person name="van Gent-Pelzer M.P.E."/>
            <person name="Joly D.L."/>
            <person name="van de Geest H.C."/>
            <person name="Bonants P.J.M."/>
            <person name="Smith D.S."/>
            <person name="Levesque C.A."/>
            <person name="van der Lee T.A.J."/>
        </authorList>
    </citation>
    <scope>NUCLEOTIDE SEQUENCE [LARGE SCALE GENOMIC DNA]</scope>
    <source>
        <strain evidence="13 14">MB42</strain>
    </source>
</reference>
<evidence type="ECO:0000256" key="10">
    <source>
        <dbReference type="SAM" id="Phobius"/>
    </source>
</evidence>
<evidence type="ECO:0000313" key="14">
    <source>
        <dbReference type="Proteomes" id="UP000317494"/>
    </source>
</evidence>
<dbReference type="NCBIfam" id="NF006102">
    <property type="entry name" value="PRK08256.1"/>
    <property type="match status" value="1"/>
</dbReference>
<keyword evidence="10" id="KW-0812">Transmembrane</keyword>
<keyword evidence="3" id="KW-0813">Transport</keyword>
<organism evidence="13 14">
    <name type="scientific">Synchytrium endobioticum</name>
    <dbReference type="NCBI Taxonomy" id="286115"/>
    <lineage>
        <taxon>Eukaryota</taxon>
        <taxon>Fungi</taxon>
        <taxon>Fungi incertae sedis</taxon>
        <taxon>Chytridiomycota</taxon>
        <taxon>Chytridiomycota incertae sedis</taxon>
        <taxon>Chytridiomycetes</taxon>
        <taxon>Synchytriales</taxon>
        <taxon>Synchytriaceae</taxon>
        <taxon>Synchytrium</taxon>
    </lineage>
</organism>
<feature type="domain" description="Thiolase C-terminal" evidence="12">
    <location>
        <begin position="1069"/>
        <end position="1199"/>
    </location>
</feature>
<evidence type="ECO:0000256" key="2">
    <source>
        <dbReference type="ARBA" id="ARBA00012352"/>
    </source>
</evidence>
<comment type="subcellular location">
    <subcellularLocation>
        <location evidence="1">Peroxisome</location>
    </subcellularLocation>
</comment>
<evidence type="ECO:0000256" key="3">
    <source>
        <dbReference type="ARBA" id="ARBA00022448"/>
    </source>
</evidence>
<keyword evidence="14" id="KW-1185">Reference proteome</keyword>
<evidence type="ECO:0000256" key="4">
    <source>
        <dbReference type="ARBA" id="ARBA00022679"/>
    </source>
</evidence>
<evidence type="ECO:0000259" key="11">
    <source>
        <dbReference type="Pfam" id="PF00108"/>
    </source>
</evidence>
<keyword evidence="4" id="KW-0808">Transferase</keyword>
<dbReference type="Gene3D" id="3.40.47.10">
    <property type="match status" value="1"/>
</dbReference>
<dbReference type="InterPro" id="IPR020615">
    <property type="entry name" value="Thiolase_acyl_enz_int_AS"/>
</dbReference>
<dbReference type="PANTHER" id="PTHR42870:SF1">
    <property type="entry name" value="NON-SPECIFIC LIPID-TRANSFER PROTEIN-LIKE 2"/>
    <property type="match status" value="1"/>
</dbReference>
<keyword evidence="7" id="KW-0576">Peroxisome</keyword>
<dbReference type="GO" id="GO:0005777">
    <property type="term" value="C:peroxisome"/>
    <property type="evidence" value="ECO:0007669"/>
    <property type="project" value="UniProtKB-SubCell"/>
</dbReference>
<protein>
    <recommendedName>
        <fullName evidence="2">propanoyl-CoA C-acyltransferase</fullName>
        <ecNumber evidence="2">2.3.1.176</ecNumber>
    </recommendedName>
    <alternativeName>
        <fullName evidence="8">Propanoyl-CoA C-acyltransferase</fullName>
    </alternativeName>
</protein>
<evidence type="ECO:0000256" key="1">
    <source>
        <dbReference type="ARBA" id="ARBA00004275"/>
    </source>
</evidence>
<keyword evidence="6" id="KW-0446">Lipid-binding</keyword>
<dbReference type="GO" id="GO:0008289">
    <property type="term" value="F:lipid binding"/>
    <property type="evidence" value="ECO:0007669"/>
    <property type="project" value="UniProtKB-KW"/>
</dbReference>
<feature type="region of interest" description="Disordered" evidence="9">
    <location>
        <begin position="38"/>
        <end position="59"/>
    </location>
</feature>
<dbReference type="InterPro" id="IPR016039">
    <property type="entry name" value="Thiolase-like"/>
</dbReference>
<keyword evidence="10" id="KW-1133">Transmembrane helix</keyword>
<dbReference type="Pfam" id="PF22691">
    <property type="entry name" value="Thiolase_C_1"/>
    <property type="match status" value="1"/>
</dbReference>
<feature type="transmembrane region" description="Helical" evidence="10">
    <location>
        <begin position="342"/>
        <end position="362"/>
    </location>
</feature>
<dbReference type="VEuPathDB" id="FungiDB:SeMB42_g01358"/>
<dbReference type="InterPro" id="IPR055140">
    <property type="entry name" value="Thiolase_C_2"/>
</dbReference>
<feature type="compositionally biased region" description="Polar residues" evidence="9">
    <location>
        <begin position="192"/>
        <end position="201"/>
    </location>
</feature>
<evidence type="ECO:0000259" key="12">
    <source>
        <dbReference type="Pfam" id="PF22691"/>
    </source>
</evidence>
<evidence type="ECO:0000256" key="5">
    <source>
        <dbReference type="ARBA" id="ARBA00023055"/>
    </source>
</evidence>